<dbReference type="RefSeq" id="WP_238682109.1">
    <property type="nucleotide sequence ID" value="NZ_JAKKFD010000066.1"/>
</dbReference>
<dbReference type="Gene3D" id="1.20.1090.10">
    <property type="entry name" value="Dehydroquinate synthase-like - alpha domain"/>
    <property type="match status" value="1"/>
</dbReference>
<evidence type="ECO:0000313" key="3">
    <source>
        <dbReference type="EMBL" id="MCG5447291.1"/>
    </source>
</evidence>
<dbReference type="Gene3D" id="3.40.50.1970">
    <property type="match status" value="1"/>
</dbReference>
<organism evidence="3 4">
    <name type="scientific">Micromonospora trifolii</name>
    <dbReference type="NCBI Taxonomy" id="2911208"/>
    <lineage>
        <taxon>Bacteria</taxon>
        <taxon>Bacillati</taxon>
        <taxon>Actinomycetota</taxon>
        <taxon>Actinomycetes</taxon>
        <taxon>Micromonosporales</taxon>
        <taxon>Micromonosporaceae</taxon>
        <taxon>Micromonospora</taxon>
    </lineage>
</organism>
<dbReference type="InterPro" id="IPR030960">
    <property type="entry name" value="DHQS/DOIS_N"/>
</dbReference>
<dbReference type="EMBL" id="JAKKFD010000066">
    <property type="protein sequence ID" value="MCG5447291.1"/>
    <property type="molecule type" value="Genomic_DNA"/>
</dbReference>
<dbReference type="Pfam" id="PF01761">
    <property type="entry name" value="DHQ_synthase"/>
    <property type="match status" value="1"/>
</dbReference>
<name>A0ABS9NCR7_9ACTN</name>
<dbReference type="Proteomes" id="UP001201629">
    <property type="component" value="Unassembled WGS sequence"/>
</dbReference>
<gene>
    <name evidence="3" type="ORF">NIE79_006034</name>
</gene>
<reference evidence="3 4" key="1">
    <citation type="submission" date="2022-01" db="EMBL/GenBank/DDBJ databases">
        <authorList>
            <person name="Riesco R."/>
            <person name="Trujillo M.E."/>
        </authorList>
    </citation>
    <scope>NUCLEOTIDE SEQUENCE [LARGE SCALE GENOMIC DNA]</scope>
    <source>
        <strain evidence="3 4">NIE79</strain>
    </source>
</reference>
<proteinExistence type="predicted"/>
<dbReference type="PANTHER" id="PTHR43622:SF3">
    <property type="entry name" value="2-EPI-5-EPI-VALIOLONE SYNTHASE"/>
    <property type="match status" value="1"/>
</dbReference>
<sequence>MTMRWRIPAVCDRSYEIRVSDFLLEPGNDGLLGAGRTSGRRFFILDAGVAEHWQAPLQNYLAARGIDAGFFVVPGGEQAKNMETVGAVLGELRRFGLDRRTEPIIVVGGGAVLDLGGFAASVYRRGVPWLRVPTTLFGYVALSAAVRCGVNAGGAANLIASSYAPKLVLLDRSFLSSLPSREIAGGLGKLLELGLLHDAELFTALESGAETHVTRKLQDDAGRVVLGRAIDLQLRQPYAGTDPSFAAAFAGFADGATVRHGEATALSARLSATISAHRGMLPPDELIRVERLGRRLGLPAIVPDISARVLHDALGRSGVLLPRCVGAGQFVRDVTMAEVALALDAMRQDHSGAGWTVDSATADAEGAGRR</sequence>
<dbReference type="InterPro" id="IPR050071">
    <property type="entry name" value="Dehydroquinate_synthase"/>
</dbReference>
<keyword evidence="4" id="KW-1185">Reference proteome</keyword>
<comment type="caution">
    <text evidence="3">The sequence shown here is derived from an EMBL/GenBank/DDBJ whole genome shotgun (WGS) entry which is preliminary data.</text>
</comment>
<evidence type="ECO:0000256" key="1">
    <source>
        <dbReference type="ARBA" id="ARBA00023027"/>
    </source>
</evidence>
<evidence type="ECO:0000259" key="2">
    <source>
        <dbReference type="Pfam" id="PF01761"/>
    </source>
</evidence>
<evidence type="ECO:0000313" key="4">
    <source>
        <dbReference type="Proteomes" id="UP001201629"/>
    </source>
</evidence>
<feature type="domain" description="3-dehydroquinate synthase N-terminal" evidence="2">
    <location>
        <begin position="71"/>
        <end position="183"/>
    </location>
</feature>
<keyword evidence="1" id="KW-0520">NAD</keyword>
<dbReference type="SUPFAM" id="SSF56796">
    <property type="entry name" value="Dehydroquinate synthase-like"/>
    <property type="match status" value="1"/>
</dbReference>
<dbReference type="PANTHER" id="PTHR43622">
    <property type="entry name" value="3-DEHYDROQUINATE SYNTHASE"/>
    <property type="match status" value="1"/>
</dbReference>
<protein>
    <submittedName>
        <fullName evidence="3">Iron-containing alcohol dehydrogenase</fullName>
    </submittedName>
</protein>
<accession>A0ABS9NCR7</accession>